<evidence type="ECO:0000256" key="2">
    <source>
        <dbReference type="ARBA" id="ARBA00023125"/>
    </source>
</evidence>
<evidence type="ECO:0000259" key="4">
    <source>
        <dbReference type="PROSITE" id="PS50042"/>
    </source>
</evidence>
<dbReference type="InterPro" id="IPR018490">
    <property type="entry name" value="cNMP-bd_dom_sf"/>
</dbReference>
<keyword evidence="2" id="KW-0238">DNA-binding</keyword>
<evidence type="ECO:0000313" key="5">
    <source>
        <dbReference type="EMBL" id="MFD2091811.1"/>
    </source>
</evidence>
<dbReference type="Pfam" id="PF13545">
    <property type="entry name" value="HTH_Crp_2"/>
    <property type="match status" value="1"/>
</dbReference>
<dbReference type="RefSeq" id="WP_376874449.1">
    <property type="nucleotide sequence ID" value="NZ_JBHUHP010000009.1"/>
</dbReference>
<dbReference type="InterPro" id="IPR012318">
    <property type="entry name" value="HTH_CRP"/>
</dbReference>
<dbReference type="PANTHER" id="PTHR24567">
    <property type="entry name" value="CRP FAMILY TRANSCRIPTIONAL REGULATORY PROTEIN"/>
    <property type="match status" value="1"/>
</dbReference>
<dbReference type="Proteomes" id="UP001597402">
    <property type="component" value="Unassembled WGS sequence"/>
</dbReference>
<dbReference type="PROSITE" id="PS50042">
    <property type="entry name" value="CNMP_BINDING_3"/>
    <property type="match status" value="1"/>
</dbReference>
<evidence type="ECO:0000256" key="1">
    <source>
        <dbReference type="ARBA" id="ARBA00023015"/>
    </source>
</evidence>
<name>A0ABW4XAM5_9ACTN</name>
<dbReference type="Gene3D" id="1.10.10.10">
    <property type="entry name" value="Winged helix-like DNA-binding domain superfamily/Winged helix DNA-binding domain"/>
    <property type="match status" value="1"/>
</dbReference>
<accession>A0ABW4XAM5</accession>
<sequence length="238" mass="25699">MAIDRTTAHRNTVLGGLDEAALAPLLPDLYDVPLPLGRVLHETGESITAVYFPLVGVVSVLADLGADQVVETATVGREGMVGLSVFLGVDTPTERSLVQVPGRALTMSAEDLREHLADADGPLSAMLRRSAQAMFTQLARNAACNRVHSVRQRAARWLLMTADRMDSPSFSLTQHFLAQMLAVRRTSVSEVAQALAEDGCLTYTRGTITITDRPRLQSHACSCYEAIRRATDAALATR</sequence>
<dbReference type="InterPro" id="IPR036390">
    <property type="entry name" value="WH_DNA-bd_sf"/>
</dbReference>
<dbReference type="InterPro" id="IPR036388">
    <property type="entry name" value="WH-like_DNA-bd_sf"/>
</dbReference>
<evidence type="ECO:0000256" key="3">
    <source>
        <dbReference type="ARBA" id="ARBA00023163"/>
    </source>
</evidence>
<dbReference type="EMBL" id="JBHUHP010000009">
    <property type="protein sequence ID" value="MFD2091811.1"/>
    <property type="molecule type" value="Genomic_DNA"/>
</dbReference>
<reference evidence="6" key="1">
    <citation type="journal article" date="2019" name="Int. J. Syst. Evol. Microbiol.">
        <title>The Global Catalogue of Microorganisms (GCM) 10K type strain sequencing project: providing services to taxonomists for standard genome sequencing and annotation.</title>
        <authorList>
            <consortium name="The Broad Institute Genomics Platform"/>
            <consortium name="The Broad Institute Genome Sequencing Center for Infectious Disease"/>
            <person name="Wu L."/>
            <person name="Ma J."/>
        </authorList>
    </citation>
    <scope>NUCLEOTIDE SEQUENCE [LARGE SCALE GENOMIC DNA]</scope>
    <source>
        <strain evidence="6">JCM 3338</strain>
    </source>
</reference>
<keyword evidence="3" id="KW-0804">Transcription</keyword>
<dbReference type="InterPro" id="IPR050397">
    <property type="entry name" value="Env_Response_Regulators"/>
</dbReference>
<proteinExistence type="predicted"/>
<dbReference type="InterPro" id="IPR014710">
    <property type="entry name" value="RmlC-like_jellyroll"/>
</dbReference>
<protein>
    <submittedName>
        <fullName evidence="5">Crp/Fnr family transcriptional regulator</fullName>
    </submittedName>
</protein>
<dbReference type="SUPFAM" id="SSF51206">
    <property type="entry name" value="cAMP-binding domain-like"/>
    <property type="match status" value="1"/>
</dbReference>
<dbReference type="SMART" id="SM00100">
    <property type="entry name" value="cNMP"/>
    <property type="match status" value="1"/>
</dbReference>
<keyword evidence="1" id="KW-0805">Transcription regulation</keyword>
<gene>
    <name evidence="5" type="ORF">ACFSHS_09535</name>
</gene>
<dbReference type="SUPFAM" id="SSF46785">
    <property type="entry name" value="Winged helix' DNA-binding domain"/>
    <property type="match status" value="1"/>
</dbReference>
<comment type="caution">
    <text evidence="5">The sequence shown here is derived from an EMBL/GenBank/DDBJ whole genome shotgun (WGS) entry which is preliminary data.</text>
</comment>
<feature type="domain" description="Cyclic nucleotide-binding" evidence="4">
    <location>
        <begin position="13"/>
        <end position="92"/>
    </location>
</feature>
<organism evidence="5 6">
    <name type="scientific">Blastococcus deserti</name>
    <dbReference type="NCBI Taxonomy" id="2259033"/>
    <lineage>
        <taxon>Bacteria</taxon>
        <taxon>Bacillati</taxon>
        <taxon>Actinomycetota</taxon>
        <taxon>Actinomycetes</taxon>
        <taxon>Geodermatophilales</taxon>
        <taxon>Geodermatophilaceae</taxon>
        <taxon>Blastococcus</taxon>
    </lineage>
</organism>
<dbReference type="PANTHER" id="PTHR24567:SF74">
    <property type="entry name" value="HTH-TYPE TRANSCRIPTIONAL REGULATOR ARCR"/>
    <property type="match status" value="1"/>
</dbReference>
<dbReference type="InterPro" id="IPR000595">
    <property type="entry name" value="cNMP-bd_dom"/>
</dbReference>
<keyword evidence="6" id="KW-1185">Reference proteome</keyword>
<dbReference type="Gene3D" id="2.60.120.10">
    <property type="entry name" value="Jelly Rolls"/>
    <property type="match status" value="1"/>
</dbReference>
<evidence type="ECO:0000313" key="6">
    <source>
        <dbReference type="Proteomes" id="UP001597402"/>
    </source>
</evidence>